<sequence length="74" mass="8502">MKIEIKKIGNSDGLLLPRELMQRLDLKRGQQLHVVELPGGGFQLLPYDPDFERTMEIADEMMDKYRDTLAALAK</sequence>
<organism evidence="2 3">
    <name type="scientific">Bradyrhizobium yuanmingense</name>
    <dbReference type="NCBI Taxonomy" id="108015"/>
    <lineage>
        <taxon>Bacteria</taxon>
        <taxon>Pseudomonadati</taxon>
        <taxon>Pseudomonadota</taxon>
        <taxon>Alphaproteobacteria</taxon>
        <taxon>Hyphomicrobiales</taxon>
        <taxon>Nitrobacteraceae</taxon>
        <taxon>Bradyrhizobium</taxon>
    </lineage>
</organism>
<evidence type="ECO:0000313" key="2">
    <source>
        <dbReference type="EMBL" id="KRP93939.1"/>
    </source>
</evidence>
<dbReference type="AlphaFoldDB" id="A0A0R3CFD1"/>
<dbReference type="OrthoDB" id="5459182at2"/>
<dbReference type="GO" id="GO:0003677">
    <property type="term" value="F:DNA binding"/>
    <property type="evidence" value="ECO:0007669"/>
    <property type="project" value="InterPro"/>
</dbReference>
<name>A0A0R3CFD1_9BRAD</name>
<evidence type="ECO:0000259" key="1">
    <source>
        <dbReference type="SMART" id="SM00966"/>
    </source>
</evidence>
<dbReference type="SUPFAM" id="SSF89447">
    <property type="entry name" value="AbrB/MazE/MraZ-like"/>
    <property type="match status" value="1"/>
</dbReference>
<dbReference type="SMART" id="SM00966">
    <property type="entry name" value="SpoVT_AbrB"/>
    <property type="match status" value="1"/>
</dbReference>
<dbReference type="InterPro" id="IPR007159">
    <property type="entry name" value="SpoVT-AbrB_dom"/>
</dbReference>
<feature type="domain" description="SpoVT-AbrB" evidence="1">
    <location>
        <begin position="6"/>
        <end position="52"/>
    </location>
</feature>
<dbReference type="RefSeq" id="WP_057028052.1">
    <property type="nucleotide sequence ID" value="NZ_LJYF01000029.1"/>
</dbReference>
<dbReference type="InterPro" id="IPR037914">
    <property type="entry name" value="SpoVT-AbrB_sf"/>
</dbReference>
<dbReference type="EMBL" id="LJYF01000029">
    <property type="protein sequence ID" value="KRP93939.1"/>
    <property type="molecule type" value="Genomic_DNA"/>
</dbReference>
<dbReference type="STRING" id="108015.GA0061099_1003532"/>
<comment type="caution">
    <text evidence="2">The sequence shown here is derived from an EMBL/GenBank/DDBJ whole genome shotgun (WGS) entry which is preliminary data.</text>
</comment>
<dbReference type="Proteomes" id="UP000051380">
    <property type="component" value="Unassembled WGS sequence"/>
</dbReference>
<dbReference type="Gene3D" id="2.10.260.10">
    <property type="match status" value="1"/>
</dbReference>
<protein>
    <submittedName>
        <fullName evidence="2">AbrB family transcriptional regulator</fullName>
    </submittedName>
</protein>
<gene>
    <name evidence="2" type="ORF">AOQ72_22045</name>
</gene>
<accession>A0A0R3CFD1</accession>
<proteinExistence type="predicted"/>
<evidence type="ECO:0000313" key="3">
    <source>
        <dbReference type="Proteomes" id="UP000051380"/>
    </source>
</evidence>
<reference evidence="2 3" key="1">
    <citation type="submission" date="2015-09" db="EMBL/GenBank/DDBJ databases">
        <title>Draft Genome Sequence of the Strain BR 3267 (Bradyrhizobium yuanmingense) recommended as inoculant for cowpea in Brazil.</title>
        <authorList>
            <person name="Simoes-Araujo J.L."/>
            <person name="Zilli J.E."/>
        </authorList>
    </citation>
    <scope>NUCLEOTIDE SEQUENCE [LARGE SCALE GENOMIC DNA]</scope>
    <source>
        <strain evidence="2 3">BR3267</strain>
    </source>
</reference>